<feature type="transmembrane region" description="Helical" evidence="1">
    <location>
        <begin position="150"/>
        <end position="167"/>
    </location>
</feature>
<dbReference type="EMBL" id="JWHU01000016">
    <property type="protein sequence ID" value="KIU20716.1"/>
    <property type="molecule type" value="Genomic_DNA"/>
</dbReference>
<comment type="caution">
    <text evidence="3">The sequence shown here is derived from an EMBL/GenBank/DDBJ whole genome shotgun (WGS) entry which is preliminary data.</text>
</comment>
<dbReference type="Proteomes" id="UP000193588">
    <property type="component" value="Unassembled WGS sequence"/>
</dbReference>
<dbReference type="KEGG" id="wcb:AO080_09885"/>
<reference evidence="3 6" key="1">
    <citation type="journal article" date="2015" name="Microbiology (Mosc.)">
        <title>Genomics of the Weissella cibaria species with an examination of its metabolic traits.</title>
        <authorList>
            <person name="Lynch K.M."/>
            <person name="Lucid A."/>
            <person name="Arendt E.K."/>
            <person name="Sleator R.D."/>
            <person name="Lucey B."/>
            <person name="Coffey A."/>
        </authorList>
    </citation>
    <scope>NUCLEOTIDE SEQUENCE [LARGE SCALE GENOMIC DNA]</scope>
    <source>
        <strain evidence="3 6">AB3b</strain>
        <strain evidence="2">MG1</strain>
    </source>
</reference>
<evidence type="ECO:0000313" key="7">
    <source>
        <dbReference type="Proteomes" id="UP000193588"/>
    </source>
</evidence>
<evidence type="ECO:0000313" key="2">
    <source>
        <dbReference type="EMBL" id="KIU20716.1"/>
    </source>
</evidence>
<keyword evidence="1" id="KW-0472">Membrane</keyword>
<evidence type="ECO:0000313" key="4">
    <source>
        <dbReference type="EMBL" id="OSP90244.1"/>
    </source>
</evidence>
<dbReference type="InterPro" id="IPR024529">
    <property type="entry name" value="ECF_trnsprt_substrate-spec"/>
</dbReference>
<protein>
    <submittedName>
        <fullName evidence="4">ECF transporter S component</fullName>
    </submittedName>
    <submittedName>
        <fullName evidence="3">FolT protein</fullName>
    </submittedName>
</protein>
<dbReference type="GO" id="GO:0022857">
    <property type="term" value="F:transmembrane transporter activity"/>
    <property type="evidence" value="ECO:0007669"/>
    <property type="project" value="InterPro"/>
</dbReference>
<evidence type="ECO:0000313" key="3">
    <source>
        <dbReference type="EMBL" id="KIU25458.1"/>
    </source>
</evidence>
<keyword evidence="1" id="KW-1133">Transmembrane helix</keyword>
<dbReference type="PATRIC" id="fig|137591.24.peg.355"/>
<dbReference type="OrthoDB" id="4624at2"/>
<dbReference type="EMBL" id="NDXJ01000003">
    <property type="protein sequence ID" value="OSP90244.1"/>
    <property type="molecule type" value="Genomic_DNA"/>
</dbReference>
<dbReference type="NCBIfam" id="TIGR04518">
    <property type="entry name" value="ECF_S_folT_fam"/>
    <property type="match status" value="1"/>
</dbReference>
<feature type="transmembrane region" description="Helical" evidence="1">
    <location>
        <begin position="16"/>
        <end position="34"/>
    </location>
</feature>
<organism evidence="3 6">
    <name type="scientific">Weissella cibaria</name>
    <dbReference type="NCBI Taxonomy" id="137591"/>
    <lineage>
        <taxon>Bacteria</taxon>
        <taxon>Bacillati</taxon>
        <taxon>Bacillota</taxon>
        <taxon>Bacilli</taxon>
        <taxon>Lactobacillales</taxon>
        <taxon>Lactobacillaceae</taxon>
        <taxon>Weissella</taxon>
    </lineage>
</organism>
<dbReference type="AlphaFoldDB" id="A0A0D1JW63"/>
<reference evidence="4 7" key="2">
    <citation type="submission" date="2017-04" db="EMBL/GenBank/DDBJ databases">
        <title>The genome sequence of Weissella cibaria isolated from wild Drosophila.</title>
        <authorList>
            <person name="Ricks N.J."/>
            <person name="Carroll C."/>
            <person name="Walters A."/>
            <person name="Newell P.D."/>
            <person name="Chaston J.M."/>
        </authorList>
    </citation>
    <scope>NUCLEOTIDE SEQUENCE [LARGE SCALE GENOMIC DNA]</scope>
    <source>
        <strain evidence="4 7">DmW_103</strain>
    </source>
</reference>
<dbReference type="InterPro" id="IPR030949">
    <property type="entry name" value="ECF_S_folate_fam"/>
</dbReference>
<sequence>MKTLSYALPRLRTTQLALLGILMALEIVIGRFTFGPASVKVGFTFIVVGLIAKWYGPYWGMIVAFFNDFLSTMISGYSYFWGFAVSALVGAAIYGFAFYGREHISWLRVIVTVILVLFLVNAVLNTLWIVIMGGMTDPKAITSLLWVRGIKQIIFLPIQAIILYFFLNHPTLEQMRERLLFK</sequence>
<accession>A0A0D1JW63</accession>
<feature type="transmembrane region" description="Helical" evidence="1">
    <location>
        <begin position="78"/>
        <end position="99"/>
    </location>
</feature>
<evidence type="ECO:0000256" key="1">
    <source>
        <dbReference type="SAM" id="Phobius"/>
    </source>
</evidence>
<dbReference type="Proteomes" id="UP000032287">
    <property type="component" value="Unassembled WGS sequence"/>
</dbReference>
<feature type="transmembrane region" description="Helical" evidence="1">
    <location>
        <begin position="41"/>
        <end position="66"/>
    </location>
</feature>
<dbReference type="Proteomes" id="UP000032289">
    <property type="component" value="Unassembled WGS sequence"/>
</dbReference>
<dbReference type="Gene3D" id="1.10.1760.20">
    <property type="match status" value="1"/>
</dbReference>
<keyword evidence="5" id="KW-1185">Reference proteome</keyword>
<dbReference type="EMBL" id="JWHT01000011">
    <property type="protein sequence ID" value="KIU25458.1"/>
    <property type="molecule type" value="Genomic_DNA"/>
</dbReference>
<feature type="transmembrane region" description="Helical" evidence="1">
    <location>
        <begin position="106"/>
        <end position="130"/>
    </location>
</feature>
<keyword evidence="1" id="KW-0812">Transmembrane</keyword>
<dbReference type="eggNOG" id="ENOG5032XKY">
    <property type="taxonomic scope" value="Bacteria"/>
</dbReference>
<gene>
    <name evidence="3" type="primary">folT</name>
    <name evidence="3" type="ORF">ab3b_00365</name>
    <name evidence="4" type="ORF">B9D04_02495</name>
    <name evidence="2" type="ORF">QX99_01020</name>
</gene>
<evidence type="ECO:0000313" key="6">
    <source>
        <dbReference type="Proteomes" id="UP000032289"/>
    </source>
</evidence>
<evidence type="ECO:0000313" key="5">
    <source>
        <dbReference type="Proteomes" id="UP000032287"/>
    </source>
</evidence>
<name>A0A0D1JW63_9LACO</name>
<proteinExistence type="predicted"/>
<dbReference type="RefSeq" id="WP_010374125.1">
    <property type="nucleotide sequence ID" value="NZ_BJEF01000010.1"/>
</dbReference>
<dbReference type="GeneID" id="66962723"/>
<dbReference type="Pfam" id="PF12822">
    <property type="entry name" value="ECF_trnsprt"/>
    <property type="match status" value="1"/>
</dbReference>